<feature type="transmembrane region" description="Helical" evidence="9">
    <location>
        <begin position="130"/>
        <end position="150"/>
    </location>
</feature>
<dbReference type="GO" id="GO:0030632">
    <property type="term" value="P:D-alanine biosynthetic process"/>
    <property type="evidence" value="ECO:0007669"/>
    <property type="project" value="UniProtKB-UniRule"/>
</dbReference>
<proteinExistence type="inferred from homology"/>
<feature type="transmembrane region" description="Helical" evidence="9">
    <location>
        <begin position="20"/>
        <end position="40"/>
    </location>
</feature>
<dbReference type="Gene3D" id="3.20.20.10">
    <property type="entry name" value="Alanine racemase"/>
    <property type="match status" value="1"/>
</dbReference>
<protein>
    <recommendedName>
        <fullName evidence="6">Alanine racemase</fullName>
        <ecNumber evidence="6">5.1.1.1</ecNumber>
    </recommendedName>
</protein>
<dbReference type="PRINTS" id="PR00992">
    <property type="entry name" value="ALARACEMASE"/>
</dbReference>
<comment type="similarity">
    <text evidence="3">Belongs to the acyltransferase 3 family.</text>
</comment>
<evidence type="ECO:0000256" key="6">
    <source>
        <dbReference type="HAMAP-Rule" id="MF_01201"/>
    </source>
</evidence>
<dbReference type="PANTHER" id="PTHR30511">
    <property type="entry name" value="ALANINE RACEMASE"/>
    <property type="match status" value="1"/>
</dbReference>
<comment type="cofactor">
    <cofactor evidence="1 6 7">
        <name>pyridoxal 5'-phosphate</name>
        <dbReference type="ChEBI" id="CHEBI:597326"/>
    </cofactor>
</comment>
<dbReference type="InterPro" id="IPR009006">
    <property type="entry name" value="Ala_racemase/Decarboxylase_C"/>
</dbReference>
<feature type="transmembrane region" description="Helical" evidence="9">
    <location>
        <begin position="258"/>
        <end position="276"/>
    </location>
</feature>
<dbReference type="GO" id="GO:0030170">
    <property type="term" value="F:pyridoxal phosphate binding"/>
    <property type="evidence" value="ECO:0007669"/>
    <property type="project" value="UniProtKB-UniRule"/>
</dbReference>
<keyword evidence="9" id="KW-0812">Transmembrane</keyword>
<evidence type="ECO:0000313" key="12">
    <source>
        <dbReference type="Proteomes" id="UP001178662"/>
    </source>
</evidence>
<dbReference type="GO" id="GO:0016747">
    <property type="term" value="F:acyltransferase activity, transferring groups other than amino-acyl groups"/>
    <property type="evidence" value="ECO:0007669"/>
    <property type="project" value="InterPro"/>
</dbReference>
<feature type="transmembrane region" description="Helical" evidence="9">
    <location>
        <begin position="321"/>
        <end position="339"/>
    </location>
</feature>
<comment type="function">
    <text evidence="6">Catalyzes the interconversion of L-alanine and D-alanine. May also act on other amino acids.</text>
</comment>
<keyword evidence="4 6" id="KW-0663">Pyridoxal phosphate</keyword>
<keyword evidence="12" id="KW-1185">Reference proteome</keyword>
<keyword evidence="9" id="KW-1133">Transmembrane helix</keyword>
<evidence type="ECO:0000256" key="4">
    <source>
        <dbReference type="ARBA" id="ARBA00022898"/>
    </source>
</evidence>
<dbReference type="SMART" id="SM01005">
    <property type="entry name" value="Ala_racemase_C"/>
    <property type="match status" value="1"/>
</dbReference>
<dbReference type="InterPro" id="IPR020622">
    <property type="entry name" value="Ala_racemase_pyridoxalP-BS"/>
</dbReference>
<dbReference type="Pfam" id="PF01168">
    <property type="entry name" value="Ala_racemase_N"/>
    <property type="match status" value="1"/>
</dbReference>
<evidence type="ECO:0000256" key="3">
    <source>
        <dbReference type="ARBA" id="ARBA00007400"/>
    </source>
</evidence>
<name>A0AA95EW37_9BACL</name>
<feature type="active site" description="Proton acceptor; specific for L-alanine" evidence="6">
    <location>
        <position position="613"/>
    </location>
</feature>
<evidence type="ECO:0000256" key="5">
    <source>
        <dbReference type="ARBA" id="ARBA00023235"/>
    </source>
</evidence>
<dbReference type="HAMAP" id="MF_01201">
    <property type="entry name" value="Ala_racemase"/>
    <property type="match status" value="1"/>
</dbReference>
<dbReference type="InterPro" id="IPR011079">
    <property type="entry name" value="Ala_racemase_C"/>
</dbReference>
<comment type="pathway">
    <text evidence="6">Amino-acid biosynthesis; D-alanine biosynthesis; D-alanine from L-alanine: step 1/1.</text>
</comment>
<gene>
    <name evidence="11" type="primary">vanT</name>
    <name evidence="11" type="ORF">P0Y55_18485</name>
</gene>
<keyword evidence="5 6" id="KW-0413">Isomerase</keyword>
<feature type="active site" description="Proton acceptor; specific for D-alanine" evidence="6">
    <location>
        <position position="386"/>
    </location>
</feature>
<reference evidence="11" key="1">
    <citation type="submission" date="2023-03" db="EMBL/GenBank/DDBJ databases">
        <title>Andean soil-derived lignocellulolytic bacterial consortium as a source of novel taxa and putative plastic-active enzymes.</title>
        <authorList>
            <person name="Diaz-Garcia L."/>
            <person name="Chuvochina M."/>
            <person name="Feuerriegel G."/>
            <person name="Bunk B."/>
            <person name="Sproer C."/>
            <person name="Streit W.R."/>
            <person name="Rodriguez L.M."/>
            <person name="Overmann J."/>
            <person name="Jimenez D.J."/>
        </authorList>
    </citation>
    <scope>NUCLEOTIDE SEQUENCE</scope>
    <source>
        <strain evidence="11">MAG 2441</strain>
    </source>
</reference>
<dbReference type="SUPFAM" id="SSF50621">
    <property type="entry name" value="Alanine racemase C-terminal domain-like"/>
    <property type="match status" value="1"/>
</dbReference>
<evidence type="ECO:0000256" key="8">
    <source>
        <dbReference type="PIRSR" id="PIRSR600821-52"/>
    </source>
</evidence>
<dbReference type="Pfam" id="PF00842">
    <property type="entry name" value="Ala_racemase_C"/>
    <property type="match status" value="1"/>
</dbReference>
<dbReference type="Gene3D" id="2.40.37.10">
    <property type="entry name" value="Lyase, Ornithine Decarboxylase, Chain A, domain 1"/>
    <property type="match status" value="1"/>
</dbReference>
<feature type="modified residue" description="N6-(pyridoxal phosphate)lysine" evidence="6 7">
    <location>
        <position position="386"/>
    </location>
</feature>
<feature type="transmembrane region" description="Helical" evidence="9">
    <location>
        <begin position="198"/>
        <end position="216"/>
    </location>
</feature>
<dbReference type="EC" id="5.1.1.1" evidence="6"/>
<feature type="binding site" evidence="6 8">
    <location>
        <position position="664"/>
    </location>
    <ligand>
        <name>substrate</name>
    </ligand>
</feature>
<dbReference type="Pfam" id="PF01757">
    <property type="entry name" value="Acyl_transf_3"/>
    <property type="match status" value="1"/>
</dbReference>
<dbReference type="AlphaFoldDB" id="A0AA95EW37"/>
<feature type="transmembrane region" description="Helical" evidence="9">
    <location>
        <begin position="288"/>
        <end position="306"/>
    </location>
</feature>
<feature type="transmembrane region" description="Helical" evidence="9">
    <location>
        <begin position="157"/>
        <end position="178"/>
    </location>
</feature>
<comment type="catalytic activity">
    <reaction evidence="6">
        <text>L-alanine = D-alanine</text>
        <dbReference type="Rhea" id="RHEA:20249"/>
        <dbReference type="ChEBI" id="CHEBI:57416"/>
        <dbReference type="ChEBI" id="CHEBI:57972"/>
        <dbReference type="EC" id="5.1.1.1"/>
    </reaction>
</comment>
<accession>A0AA95EW37</accession>
<dbReference type="Proteomes" id="UP001178662">
    <property type="component" value="Chromosome"/>
</dbReference>
<dbReference type="EMBL" id="CP119317">
    <property type="protein sequence ID" value="WEK54493.1"/>
    <property type="molecule type" value="Genomic_DNA"/>
</dbReference>
<feature type="transmembrane region" description="Helical" evidence="9">
    <location>
        <begin position="46"/>
        <end position="69"/>
    </location>
</feature>
<evidence type="ECO:0000313" key="11">
    <source>
        <dbReference type="EMBL" id="WEK54493.1"/>
    </source>
</evidence>
<dbReference type="InterPro" id="IPR002656">
    <property type="entry name" value="Acyl_transf_3_dom"/>
</dbReference>
<dbReference type="PANTHER" id="PTHR30511:SF0">
    <property type="entry name" value="ALANINE RACEMASE, CATABOLIC-RELATED"/>
    <property type="match status" value="1"/>
</dbReference>
<evidence type="ECO:0000256" key="2">
    <source>
        <dbReference type="ARBA" id="ARBA00004370"/>
    </source>
</evidence>
<dbReference type="InterPro" id="IPR029066">
    <property type="entry name" value="PLP-binding_barrel"/>
</dbReference>
<evidence type="ECO:0000256" key="7">
    <source>
        <dbReference type="PIRSR" id="PIRSR600821-50"/>
    </source>
</evidence>
<dbReference type="InterPro" id="IPR000821">
    <property type="entry name" value="Ala_racemase"/>
</dbReference>
<feature type="domain" description="Alanine racemase C-terminal" evidence="10">
    <location>
        <begin position="592"/>
        <end position="723"/>
    </location>
</feature>
<feature type="transmembrane region" description="Helical" evidence="9">
    <location>
        <begin position="228"/>
        <end position="246"/>
    </location>
</feature>
<organism evidence="11 12">
    <name type="scientific">Candidatus Cohnella colombiensis</name>
    <dbReference type="NCBI Taxonomy" id="3121368"/>
    <lineage>
        <taxon>Bacteria</taxon>
        <taxon>Bacillati</taxon>
        <taxon>Bacillota</taxon>
        <taxon>Bacilli</taxon>
        <taxon>Bacillales</taxon>
        <taxon>Paenibacillaceae</taxon>
        <taxon>Cohnella</taxon>
    </lineage>
</organism>
<dbReference type="SUPFAM" id="SSF51419">
    <property type="entry name" value="PLP-binding barrel"/>
    <property type="match status" value="1"/>
</dbReference>
<sequence length="723" mass="80320">MNPYRGGARNYTRNYAGVDYFRMVAALLVIAIHTGPLTSYSATADFLLTGIVARLAVPFFFIVSGYFLFRNLSGDHTRDWSVVFRFVRRTGWLYLVSILIYVPLNVYAGYFTEKLTVAELVQDLVFDGTFYHLWYLPALMLGVLITYWLKRWCSIKWVLGITVFLYLVGLLGDSYYGLMEQVSVLREGYGVLFSTFEYTRNGLFFAPLFIVLGMSLTKADRYKMTTAISGVTFGALLGFMIIEGIVLRQLHLPRHDSMYIFLVPAVYGLFCLLLGFKGKGRTEHLRSLSTWIYILHPLAIVLVRGVGKVAGLTAIIVENSLVHYLAVVLLTLIGSEAVVRLTSRSKGKTINQDRAWAEINLNHLEHNLMEIKRIVPSNCSVIAVIKADAYGHGAVEIAERLSHAGVRHFAVAEISEGIQLRESGIEGEIVVLGYTSPGRFGELAHYKLTQTMVDAQYGELMSGYGAPLMAHVKIDTGMNRLGEPYECLERIESMYRYRNVQVTGTFSHLATADRHGTEDVAFVELQLERFDKVVKHLLAQGIKPGVLHIQSSYGILNYPELRFDRVRAGIALYGMLCEAGDQVNVDVNLRPVLSLKARVSRVHTIRANTPVGYGFHYVSNQDRQIATLAIGYADGVPRVLSEAERGGCVLLHGQRAHIVGKVCMDQLIVDVTGIADVRQGDVATLIGEDGDASITAGQLAAQCDTITNEILSCIGGRVRKVYV</sequence>
<dbReference type="GO" id="GO:0005829">
    <property type="term" value="C:cytosol"/>
    <property type="evidence" value="ECO:0007669"/>
    <property type="project" value="TreeGrafter"/>
</dbReference>
<dbReference type="PROSITE" id="PS00395">
    <property type="entry name" value="ALANINE_RACEMASE"/>
    <property type="match status" value="1"/>
</dbReference>
<dbReference type="GO" id="GO:0008784">
    <property type="term" value="F:alanine racemase activity"/>
    <property type="evidence" value="ECO:0007669"/>
    <property type="project" value="UniProtKB-UniRule"/>
</dbReference>
<dbReference type="InterPro" id="IPR001608">
    <property type="entry name" value="Ala_racemase_N"/>
</dbReference>
<dbReference type="NCBIfam" id="NF033131">
    <property type="entry name" value="vanT-G-Cterm"/>
    <property type="match status" value="1"/>
</dbReference>
<keyword evidence="9" id="KW-0472">Membrane</keyword>
<evidence type="ECO:0000256" key="1">
    <source>
        <dbReference type="ARBA" id="ARBA00001933"/>
    </source>
</evidence>
<feature type="binding site" evidence="6 8">
    <location>
        <position position="480"/>
    </location>
    <ligand>
        <name>substrate</name>
    </ligand>
</feature>
<evidence type="ECO:0000259" key="10">
    <source>
        <dbReference type="SMART" id="SM01005"/>
    </source>
</evidence>
<comment type="subcellular location">
    <subcellularLocation>
        <location evidence="2">Membrane</location>
    </subcellularLocation>
</comment>
<dbReference type="FunFam" id="3.20.20.10:FF:000002">
    <property type="entry name" value="Alanine racemase"/>
    <property type="match status" value="1"/>
</dbReference>
<comment type="similarity">
    <text evidence="6">Belongs to the alanine racemase family.</text>
</comment>
<dbReference type="NCBIfam" id="TIGR00492">
    <property type="entry name" value="alr"/>
    <property type="match status" value="1"/>
</dbReference>
<feature type="transmembrane region" description="Helical" evidence="9">
    <location>
        <begin position="90"/>
        <end position="110"/>
    </location>
</feature>
<evidence type="ECO:0000256" key="9">
    <source>
        <dbReference type="SAM" id="Phobius"/>
    </source>
</evidence>